<dbReference type="GeneID" id="25562578"/>
<evidence type="ECO:0000256" key="5">
    <source>
        <dbReference type="ARBA" id="ARBA00022737"/>
    </source>
</evidence>
<dbReference type="GO" id="GO:0016567">
    <property type="term" value="P:protein ubiquitination"/>
    <property type="evidence" value="ECO:0007669"/>
    <property type="project" value="InterPro"/>
</dbReference>
<keyword evidence="13" id="KW-1185">Reference proteome</keyword>
<evidence type="ECO:0000256" key="2">
    <source>
        <dbReference type="ARBA" id="ARBA00012251"/>
    </source>
</evidence>
<keyword evidence="3" id="KW-0808">Transferase</keyword>
<keyword evidence="9" id="KW-0175">Coiled coil</keyword>
<accession>A0A0L0D5A8</accession>
<dbReference type="CDD" id="cd20335">
    <property type="entry name" value="BRcat_RBR"/>
    <property type="match status" value="1"/>
</dbReference>
<dbReference type="STRING" id="461836.A0A0L0D5A8"/>
<dbReference type="SMART" id="SM00647">
    <property type="entry name" value="IBR"/>
    <property type="match status" value="1"/>
</dbReference>
<dbReference type="InterPro" id="IPR002867">
    <property type="entry name" value="IBR_dom"/>
</dbReference>
<dbReference type="PROSITE" id="PS51873">
    <property type="entry name" value="TRIAD"/>
    <property type="match status" value="1"/>
</dbReference>
<dbReference type="Pfam" id="PF01485">
    <property type="entry name" value="IBR"/>
    <property type="match status" value="1"/>
</dbReference>
<feature type="compositionally biased region" description="Polar residues" evidence="10">
    <location>
        <begin position="84"/>
        <end position="95"/>
    </location>
</feature>
<feature type="domain" description="RING-type" evidence="11">
    <location>
        <begin position="311"/>
        <end position="575"/>
    </location>
</feature>
<keyword evidence="7" id="KW-0833">Ubl conjugation pathway</keyword>
<dbReference type="eggNOG" id="KOG1814">
    <property type="taxonomic scope" value="Eukaryota"/>
</dbReference>
<evidence type="ECO:0000256" key="10">
    <source>
        <dbReference type="SAM" id="MobiDB-lite"/>
    </source>
</evidence>
<evidence type="ECO:0000256" key="7">
    <source>
        <dbReference type="ARBA" id="ARBA00022786"/>
    </source>
</evidence>
<protein>
    <recommendedName>
        <fullName evidence="2">RBR-type E3 ubiquitin transferase</fullName>
        <ecNumber evidence="2">2.3.2.31</ecNumber>
    </recommendedName>
</protein>
<keyword evidence="8" id="KW-0862">Zinc</keyword>
<dbReference type="EMBL" id="GL349443">
    <property type="protein sequence ID" value="KNC46498.1"/>
    <property type="molecule type" value="Genomic_DNA"/>
</dbReference>
<feature type="region of interest" description="Disordered" evidence="10">
    <location>
        <begin position="52"/>
        <end position="71"/>
    </location>
</feature>
<dbReference type="InterPro" id="IPR031127">
    <property type="entry name" value="E3_UB_ligase_RBR"/>
</dbReference>
<dbReference type="SUPFAM" id="SSF57850">
    <property type="entry name" value="RING/U-box"/>
    <property type="match status" value="3"/>
</dbReference>
<name>A0A0L0D5A8_THETB</name>
<evidence type="ECO:0000313" key="13">
    <source>
        <dbReference type="Proteomes" id="UP000054408"/>
    </source>
</evidence>
<comment type="catalytic activity">
    <reaction evidence="1">
        <text>[E2 ubiquitin-conjugating enzyme]-S-ubiquitinyl-L-cysteine + [acceptor protein]-L-lysine = [E2 ubiquitin-conjugating enzyme]-L-cysteine + [acceptor protein]-N(6)-ubiquitinyl-L-lysine.</text>
        <dbReference type="EC" id="2.3.2.31"/>
    </reaction>
</comment>
<evidence type="ECO:0000313" key="12">
    <source>
        <dbReference type="EMBL" id="KNC46498.1"/>
    </source>
</evidence>
<organism evidence="12 13">
    <name type="scientific">Thecamonas trahens ATCC 50062</name>
    <dbReference type="NCBI Taxonomy" id="461836"/>
    <lineage>
        <taxon>Eukaryota</taxon>
        <taxon>Apusozoa</taxon>
        <taxon>Apusomonadida</taxon>
        <taxon>Apusomonadidae</taxon>
        <taxon>Thecamonas</taxon>
    </lineage>
</organism>
<keyword evidence="5" id="KW-0677">Repeat</keyword>
<dbReference type="Gene3D" id="3.30.40.10">
    <property type="entry name" value="Zinc/RING finger domain, C3HC4 (zinc finger)"/>
    <property type="match status" value="1"/>
</dbReference>
<dbReference type="OrthoDB" id="428401at2759"/>
<keyword evidence="4" id="KW-0479">Metal-binding</keyword>
<feature type="region of interest" description="Disordered" evidence="10">
    <location>
        <begin position="210"/>
        <end position="248"/>
    </location>
</feature>
<evidence type="ECO:0000256" key="6">
    <source>
        <dbReference type="ARBA" id="ARBA00022771"/>
    </source>
</evidence>
<evidence type="ECO:0000256" key="3">
    <source>
        <dbReference type="ARBA" id="ARBA00022679"/>
    </source>
</evidence>
<dbReference type="GO" id="GO:0008270">
    <property type="term" value="F:zinc ion binding"/>
    <property type="evidence" value="ECO:0007669"/>
    <property type="project" value="UniProtKB-KW"/>
</dbReference>
<keyword evidence="6" id="KW-0863">Zinc-finger</keyword>
<feature type="region of interest" description="Disordered" evidence="10">
    <location>
        <begin position="83"/>
        <end position="114"/>
    </location>
</feature>
<sequence>MEELLAKATSKLGLTHPTTLYMDTGAIVDETELIDNNDVLYVAENNEPFFKHAKSGSSTPRDVAMPGEGAETPRVVTPRVVTPQAVSPPSASIHQSEVRRGKEVEEDDDPDTKETVAAVEATAALQPAAELELLRSREEKRVERTAAAEKAQAVAELLNASRRATQAADEFGEQAAAVAAQRAEQAAMLARHADDRDVIRKLAEAQKIRSSELDDGGNGGNGGRNGRDGLSLDTGNGDGGGGASSGASEMDPDLIVTIIGGKYPRHVVECVMRHTAGSADTLISLLLNGIDVAEWLAKDEALMAAAKSPPTVFDCELCFCEFEVSQMYTVDCAASHRFCFECIGRMVEMNIRENTEAVCPGGECNHVMSEIEVMQTVGEGELLTKFRTQQLTRAITSIPGAIPCPTADCTGYEIASMPGEKERVTCSVCRAVFCSLCKNQYHYKYECGQVQQAERAWLEWVTSGRRAYLDQLAAADAEYEERISEFNEAREAHQREVEAALQRLRENENDEEWKAANCRCCPSCGRVINRVAGCSSMVCGRNYHGGDNQDGCGASFNWETAPAYVPATSSHIRVDTEFGTEAPEHSIRTEHILFAGTDGTAVRLRCDLCQQDIFGPEFRCIACPAFAVCLRCQPLAIDEGSPHRTHVFDIIMDERTE</sequence>
<dbReference type="Proteomes" id="UP000054408">
    <property type="component" value="Unassembled WGS sequence"/>
</dbReference>
<dbReference type="InterPro" id="IPR044066">
    <property type="entry name" value="TRIAD_supradom"/>
</dbReference>
<evidence type="ECO:0000256" key="8">
    <source>
        <dbReference type="ARBA" id="ARBA00022833"/>
    </source>
</evidence>
<gene>
    <name evidence="12" type="ORF">AMSG_02933</name>
</gene>
<dbReference type="Gene3D" id="1.20.120.1750">
    <property type="match status" value="1"/>
</dbReference>
<dbReference type="GO" id="GO:0061630">
    <property type="term" value="F:ubiquitin protein ligase activity"/>
    <property type="evidence" value="ECO:0007669"/>
    <property type="project" value="UniProtKB-EC"/>
</dbReference>
<dbReference type="AlphaFoldDB" id="A0A0L0D5A8"/>
<dbReference type="RefSeq" id="XP_013760279.1">
    <property type="nucleotide sequence ID" value="XM_013904825.1"/>
</dbReference>
<evidence type="ECO:0000256" key="4">
    <source>
        <dbReference type="ARBA" id="ARBA00022723"/>
    </source>
</evidence>
<dbReference type="InterPro" id="IPR013083">
    <property type="entry name" value="Znf_RING/FYVE/PHD"/>
</dbReference>
<dbReference type="PANTHER" id="PTHR11685">
    <property type="entry name" value="RBR FAMILY RING FINGER AND IBR DOMAIN-CONTAINING"/>
    <property type="match status" value="1"/>
</dbReference>
<evidence type="ECO:0000256" key="1">
    <source>
        <dbReference type="ARBA" id="ARBA00001798"/>
    </source>
</evidence>
<reference evidence="12 13" key="1">
    <citation type="submission" date="2010-05" db="EMBL/GenBank/DDBJ databases">
        <title>The Genome Sequence of Thecamonas trahens ATCC 50062.</title>
        <authorList>
            <consortium name="The Broad Institute Genome Sequencing Platform"/>
            <person name="Russ C."/>
            <person name="Cuomo C."/>
            <person name="Shea T."/>
            <person name="Young S.K."/>
            <person name="Zeng Q."/>
            <person name="Koehrsen M."/>
            <person name="Haas B."/>
            <person name="Borodovsky M."/>
            <person name="Guigo R."/>
            <person name="Alvarado L."/>
            <person name="Berlin A."/>
            <person name="Bochicchio J."/>
            <person name="Borenstein D."/>
            <person name="Chapman S."/>
            <person name="Chen Z."/>
            <person name="Freedman E."/>
            <person name="Gellesch M."/>
            <person name="Goldberg J."/>
            <person name="Griggs A."/>
            <person name="Gujja S."/>
            <person name="Heilman E."/>
            <person name="Heiman D."/>
            <person name="Hepburn T."/>
            <person name="Howarth C."/>
            <person name="Jen D."/>
            <person name="Larson L."/>
            <person name="Mehta T."/>
            <person name="Park D."/>
            <person name="Pearson M."/>
            <person name="Roberts A."/>
            <person name="Saif S."/>
            <person name="Shenoy N."/>
            <person name="Sisk P."/>
            <person name="Stolte C."/>
            <person name="Sykes S."/>
            <person name="Thomson T."/>
            <person name="Walk T."/>
            <person name="White J."/>
            <person name="Yandava C."/>
            <person name="Burger G."/>
            <person name="Gray M.W."/>
            <person name="Holland P.W.H."/>
            <person name="King N."/>
            <person name="Lang F.B.F."/>
            <person name="Roger A.J."/>
            <person name="Ruiz-Trillo I."/>
            <person name="Lander E."/>
            <person name="Nusbaum C."/>
        </authorList>
    </citation>
    <scope>NUCLEOTIDE SEQUENCE [LARGE SCALE GENOMIC DNA]</scope>
    <source>
        <strain evidence="12 13">ATCC 50062</strain>
    </source>
</reference>
<proteinExistence type="predicted"/>
<evidence type="ECO:0000256" key="9">
    <source>
        <dbReference type="SAM" id="Coils"/>
    </source>
</evidence>
<evidence type="ECO:0000259" key="11">
    <source>
        <dbReference type="PROSITE" id="PS51873"/>
    </source>
</evidence>
<feature type="coiled-coil region" evidence="9">
    <location>
        <begin position="469"/>
        <end position="510"/>
    </location>
</feature>
<dbReference type="EC" id="2.3.2.31" evidence="2"/>